<organism evidence="8 9">
    <name type="scientific">Rhizobium meliloti (strain 1021)</name>
    <name type="common">Ensifer meliloti</name>
    <name type="synonym">Sinorhizobium meliloti</name>
    <dbReference type="NCBI Taxonomy" id="266834"/>
    <lineage>
        <taxon>Bacteria</taxon>
        <taxon>Pseudomonadati</taxon>
        <taxon>Pseudomonadota</taxon>
        <taxon>Alphaproteobacteria</taxon>
        <taxon>Hyphomicrobiales</taxon>
        <taxon>Rhizobiaceae</taxon>
        <taxon>Sinorhizobium/Ensifer group</taxon>
        <taxon>Sinorhizobium</taxon>
    </lineage>
</organism>
<protein>
    <recommendedName>
        <fullName evidence="6">Serine protease</fullName>
        <ecNumber evidence="6">3.4.21.-</ecNumber>
    </recommendedName>
</protein>
<dbReference type="InterPro" id="IPR018114">
    <property type="entry name" value="TRYPSIN_HIS"/>
</dbReference>
<feature type="chain" id="PRO_5006993883" description="Serine protease" evidence="6">
    <location>
        <begin position="36"/>
        <end position="639"/>
    </location>
</feature>
<accession>Q92LB9</accession>
<dbReference type="eggNOG" id="COG3591">
    <property type="taxonomic scope" value="Bacteria"/>
</dbReference>
<evidence type="ECO:0000256" key="3">
    <source>
        <dbReference type="ARBA" id="ARBA00022729"/>
    </source>
</evidence>
<dbReference type="EC" id="3.4.21.-" evidence="6"/>
<comment type="similarity">
    <text evidence="1 6">Belongs to the peptidase S1B family.</text>
</comment>
<dbReference type="InterPro" id="IPR009003">
    <property type="entry name" value="Peptidase_S1_PA"/>
</dbReference>
<keyword evidence="5 6" id="KW-0720">Serine protease</keyword>
<keyword evidence="3 6" id="KW-0732">Signal</keyword>
<dbReference type="InterPro" id="IPR050966">
    <property type="entry name" value="Glutamyl_endopeptidase"/>
</dbReference>
<evidence type="ECO:0000256" key="1">
    <source>
        <dbReference type="ARBA" id="ARBA00008764"/>
    </source>
</evidence>
<dbReference type="PROSITE" id="PS00134">
    <property type="entry name" value="TRYPSIN_HIS"/>
    <property type="match status" value="1"/>
</dbReference>
<dbReference type="InterPro" id="IPR043504">
    <property type="entry name" value="Peptidase_S1_PA_chymotrypsin"/>
</dbReference>
<sequence length="639" mass="69813">MITSKDCTYNSDRRLARTIVALCIAFVLSPVSASAADKLVTFEDLRKISPKARKEFVDAIIAAEPELKDAGITTRLRMAHFLAQVMTETGGLRRIDENMNYSAQTLLRVFSRKIISEPKAREIAGNPQAIANWVYGARLGNLGRNTNDGWNYRGSGFMQLTGRTNFRMRGRDIGLPLEDSPELARKAPEGLSVAIAYWKARNINAAADNNDKKRVRILVNGPAAHGFEQSTVFFSQAWSRVFKAKAAAGFEAGEELANNEVLDEVAAFDEIMKESGLLSEGFETDTDPATERKAALKLFQNELGLPETGELDEATKDELLDPREWRYADEIDAAPARPEDDLDQTVAFKLEAPGSVEAGVAVEPSDGTGVLLDNPNMTQEDALAIDQAHGIYPEYEMGRVGADPNLFMPFSVIGEDTRAAVLDTTGFPSRAIVQILFETRAREQHLCTGTLVSPNTVLTAAHCIHSGTRTGEPFQNFRIIPGRNLGAAPFGRCLGVGASVLAGWTASATTDQSRYYDLGAIKLNCNIGDTTGWLGVRTIGNDEAIDTVVQGYAADRAPTGRQWVSEDKLRILWQLKGFYQNDTFGGTSGAPVFAKDSTDTLIGVHTNGLHGAEQPWKSNNAFTRITSERLSLIQQWISN</sequence>
<feature type="signal peptide" evidence="6">
    <location>
        <begin position="1"/>
        <end position="35"/>
    </location>
</feature>
<gene>
    <name evidence="8" type="ORF">SMc03769</name>
</gene>
<name>Q92LB9_RHIME</name>
<dbReference type="RefSeq" id="WP_010970462.1">
    <property type="nucleotide sequence ID" value="NC_003047.1"/>
</dbReference>
<dbReference type="PATRIC" id="fig|266834.11.peg.4702"/>
<dbReference type="HOGENOM" id="CLU_439924_0_0_5"/>
<evidence type="ECO:0000256" key="6">
    <source>
        <dbReference type="RuleBase" id="RU004296"/>
    </source>
</evidence>
<dbReference type="PANTHER" id="PTHR15462">
    <property type="entry name" value="SERINE PROTEASE"/>
    <property type="match status" value="1"/>
</dbReference>
<dbReference type="GO" id="GO:0006508">
    <property type="term" value="P:proteolysis"/>
    <property type="evidence" value="ECO:0007669"/>
    <property type="project" value="UniProtKB-KW"/>
</dbReference>
<keyword evidence="4 6" id="KW-0378">Hydrolase</keyword>
<evidence type="ECO:0000256" key="4">
    <source>
        <dbReference type="ARBA" id="ARBA00022801"/>
    </source>
</evidence>
<feature type="domain" description="Peptidase S1" evidence="7">
    <location>
        <begin position="412"/>
        <end position="639"/>
    </location>
</feature>
<reference evidence="8 9" key="1">
    <citation type="journal article" date="2001" name="Proc. Natl. Acad. Sci. U.S.A.">
        <title>Analysis of the chromosome sequence of the legume symbiont Sinorhizobium meliloti strain 1021.</title>
        <authorList>
            <person name="Capela D."/>
            <person name="Barloy-Hubler F."/>
            <person name="Gouzy J."/>
            <person name="Bothe G."/>
            <person name="Ampe F."/>
            <person name="Batut J."/>
            <person name="Boistard P."/>
            <person name="Becker A."/>
            <person name="Boutry M."/>
            <person name="Cadieu E."/>
            <person name="Dreano S."/>
            <person name="Gloux S."/>
            <person name="Godrie T."/>
            <person name="Goffeau A."/>
            <person name="Kahn D."/>
            <person name="Kiss E."/>
            <person name="Lelaure V."/>
            <person name="Masuy D."/>
            <person name="Pohl T."/>
            <person name="Portetelle D."/>
            <person name="Puehler A."/>
            <person name="Purnelle B."/>
            <person name="Ramsperger U."/>
            <person name="Renard C."/>
            <person name="Thebault P."/>
            <person name="Vandenbol M."/>
            <person name="Weidner S."/>
            <person name="Galibert F."/>
        </authorList>
    </citation>
    <scope>NUCLEOTIDE SEQUENCE [LARGE SCALE GENOMIC DNA]</scope>
    <source>
        <strain evidence="8 9">1021</strain>
    </source>
</reference>
<dbReference type="SUPFAM" id="SSF50494">
    <property type="entry name" value="Trypsin-like serine proteases"/>
    <property type="match status" value="1"/>
</dbReference>
<dbReference type="Pfam" id="PF00089">
    <property type="entry name" value="Trypsin"/>
    <property type="match status" value="1"/>
</dbReference>
<dbReference type="SUPFAM" id="SSF47090">
    <property type="entry name" value="PGBD-like"/>
    <property type="match status" value="1"/>
</dbReference>
<evidence type="ECO:0000256" key="5">
    <source>
        <dbReference type="ARBA" id="ARBA00022825"/>
    </source>
</evidence>
<dbReference type="InterPro" id="IPR023346">
    <property type="entry name" value="Lysozyme-like_dom_sf"/>
</dbReference>
<dbReference type="InterPro" id="IPR001254">
    <property type="entry name" value="Trypsin_dom"/>
</dbReference>
<dbReference type="PROSITE" id="PS50240">
    <property type="entry name" value="TRYPSIN_DOM"/>
    <property type="match status" value="1"/>
</dbReference>
<keyword evidence="2 6" id="KW-0645">Protease</keyword>
<dbReference type="eggNOG" id="COG3179">
    <property type="taxonomic scope" value="Bacteria"/>
</dbReference>
<keyword evidence="9" id="KW-1185">Reference proteome</keyword>
<dbReference type="PRINTS" id="PR00839">
    <property type="entry name" value="V8PROTEASE"/>
</dbReference>
<dbReference type="Gene3D" id="2.40.10.10">
    <property type="entry name" value="Trypsin-like serine proteases"/>
    <property type="match status" value="2"/>
</dbReference>
<dbReference type="EMBL" id="AL591688">
    <property type="protein sequence ID" value="CAC47733.1"/>
    <property type="molecule type" value="Genomic_DNA"/>
</dbReference>
<dbReference type="CAZy" id="GH19">
    <property type="family name" value="Glycoside Hydrolase Family 19"/>
</dbReference>
<evidence type="ECO:0000313" key="8">
    <source>
        <dbReference type="EMBL" id="CAC47733.1"/>
    </source>
</evidence>
<dbReference type="Proteomes" id="UP000001976">
    <property type="component" value="Chromosome"/>
</dbReference>
<evidence type="ECO:0000256" key="2">
    <source>
        <dbReference type="ARBA" id="ARBA00022670"/>
    </source>
</evidence>
<dbReference type="AlphaFoldDB" id="Q92LB9"/>
<evidence type="ECO:0000259" key="7">
    <source>
        <dbReference type="PROSITE" id="PS50240"/>
    </source>
</evidence>
<dbReference type="GO" id="GO:0004252">
    <property type="term" value="F:serine-type endopeptidase activity"/>
    <property type="evidence" value="ECO:0007669"/>
    <property type="project" value="InterPro"/>
</dbReference>
<dbReference type="KEGG" id="sme:SMc03769"/>
<evidence type="ECO:0000313" key="9">
    <source>
        <dbReference type="Proteomes" id="UP000001976"/>
    </source>
</evidence>
<proteinExistence type="inferred from homology"/>
<dbReference type="SUPFAM" id="SSF53955">
    <property type="entry name" value="Lysozyme-like"/>
    <property type="match status" value="1"/>
</dbReference>
<dbReference type="InterPro" id="IPR036365">
    <property type="entry name" value="PGBD-like_sf"/>
</dbReference>
<reference evidence="9" key="2">
    <citation type="journal article" date="2001" name="Science">
        <title>The composite genome of the legume symbiont Sinorhizobium meliloti.</title>
        <authorList>
            <person name="Galibert F."/>
            <person name="Finan T.M."/>
            <person name="Long S.R."/>
            <person name="Puehler A."/>
            <person name="Abola P."/>
            <person name="Ampe F."/>
            <person name="Barloy-Hubler F."/>
            <person name="Barnett M.J."/>
            <person name="Becker A."/>
            <person name="Boistard P."/>
            <person name="Bothe G."/>
            <person name="Boutry M."/>
            <person name="Bowser L."/>
            <person name="Buhrmester J."/>
            <person name="Cadieu E."/>
            <person name="Capela D."/>
            <person name="Chain P."/>
            <person name="Cowie A."/>
            <person name="Davis R.W."/>
            <person name="Dreano S."/>
            <person name="Federspiel N.A."/>
            <person name="Fisher R.F."/>
            <person name="Gloux S."/>
            <person name="Godrie T."/>
            <person name="Goffeau A."/>
            <person name="Golding B."/>
            <person name="Gouzy J."/>
            <person name="Gurjal M."/>
            <person name="Hernandez-Lucas I."/>
            <person name="Hong A."/>
            <person name="Huizar L."/>
            <person name="Hyman R.W."/>
            <person name="Jones T."/>
            <person name="Kahn D."/>
            <person name="Kahn M.L."/>
            <person name="Kalman S."/>
            <person name="Keating D.H."/>
            <person name="Kiss E."/>
            <person name="Komp C."/>
            <person name="Lelaure V."/>
            <person name="Masuy D."/>
            <person name="Palm C."/>
            <person name="Peck M.C."/>
            <person name="Pohl T.M."/>
            <person name="Portetelle D."/>
            <person name="Purnelle B."/>
            <person name="Ramsperger U."/>
            <person name="Surzycki R."/>
            <person name="Thebault P."/>
            <person name="Vandenbol M."/>
            <person name="Vorhoelter F.J."/>
            <person name="Weidner S."/>
            <person name="Wells D.H."/>
            <person name="Wong K."/>
            <person name="Yeh K.-C."/>
            <person name="Batut J."/>
        </authorList>
    </citation>
    <scope>NUCLEOTIDE SEQUENCE [LARGE SCALE GENOMIC DNA]</scope>
    <source>
        <strain evidence="9">1021</strain>
    </source>
</reference>
<dbReference type="Gene3D" id="1.10.530.10">
    <property type="match status" value="1"/>
</dbReference>
<dbReference type="OrthoDB" id="3078754at2"/>
<dbReference type="EnsemblBacteria" id="CAC47733">
    <property type="protein sequence ID" value="CAC47733"/>
    <property type="gene ID" value="SMc03769"/>
</dbReference>
<dbReference type="InterPro" id="IPR008256">
    <property type="entry name" value="Peptidase_S1B"/>
</dbReference>
<dbReference type="PANTHER" id="PTHR15462:SF8">
    <property type="entry name" value="SERINE PROTEASE"/>
    <property type="match status" value="1"/>
</dbReference>